<evidence type="ECO:0000256" key="6">
    <source>
        <dbReference type="ARBA" id="ARBA00023136"/>
    </source>
</evidence>
<evidence type="ECO:0000259" key="8">
    <source>
        <dbReference type="PROSITE" id="PS50928"/>
    </source>
</evidence>
<keyword evidence="3" id="KW-1003">Cell membrane</keyword>
<dbReference type="PROSITE" id="PS50928">
    <property type="entry name" value="ABC_TM1"/>
    <property type="match status" value="1"/>
</dbReference>
<feature type="transmembrane region" description="Helical" evidence="7">
    <location>
        <begin position="110"/>
        <end position="132"/>
    </location>
</feature>
<dbReference type="EMBL" id="SMGJ01000003">
    <property type="protein sequence ID" value="TCK70064.1"/>
    <property type="molecule type" value="Genomic_DNA"/>
</dbReference>
<dbReference type="InterPro" id="IPR035906">
    <property type="entry name" value="MetI-like_sf"/>
</dbReference>
<dbReference type="CDD" id="cd06261">
    <property type="entry name" value="TM_PBP2"/>
    <property type="match status" value="1"/>
</dbReference>
<protein>
    <submittedName>
        <fullName evidence="9">NitT/TauT family transport system permease protein</fullName>
    </submittedName>
</protein>
<feature type="transmembrane region" description="Helical" evidence="7">
    <location>
        <begin position="76"/>
        <end position="98"/>
    </location>
</feature>
<feature type="transmembrane region" description="Helical" evidence="7">
    <location>
        <begin position="181"/>
        <end position="207"/>
    </location>
</feature>
<dbReference type="InterPro" id="IPR000515">
    <property type="entry name" value="MetI-like"/>
</dbReference>
<evidence type="ECO:0000256" key="3">
    <source>
        <dbReference type="ARBA" id="ARBA00022475"/>
    </source>
</evidence>
<feature type="domain" description="ABC transmembrane type-1" evidence="8">
    <location>
        <begin position="72"/>
        <end position="252"/>
    </location>
</feature>
<accession>A0A4R1KXK3</accession>
<evidence type="ECO:0000256" key="4">
    <source>
        <dbReference type="ARBA" id="ARBA00022692"/>
    </source>
</evidence>
<organism evidence="9 10">
    <name type="scientific">Lonepinella koalarum</name>
    <dbReference type="NCBI Taxonomy" id="53417"/>
    <lineage>
        <taxon>Bacteria</taxon>
        <taxon>Pseudomonadati</taxon>
        <taxon>Pseudomonadota</taxon>
        <taxon>Gammaproteobacteria</taxon>
        <taxon>Pasteurellales</taxon>
        <taxon>Pasteurellaceae</taxon>
        <taxon>Lonepinella</taxon>
    </lineage>
</organism>
<dbReference type="RefSeq" id="WP_132301671.1">
    <property type="nucleotide sequence ID" value="NZ_CP170642.1"/>
</dbReference>
<gene>
    <name evidence="9" type="ORF">EV692_1288</name>
</gene>
<reference evidence="9 10" key="1">
    <citation type="submission" date="2019-03" db="EMBL/GenBank/DDBJ databases">
        <title>Genomic Encyclopedia of Type Strains, Phase IV (KMG-IV): sequencing the most valuable type-strain genomes for metagenomic binning, comparative biology and taxonomic classification.</title>
        <authorList>
            <person name="Goeker M."/>
        </authorList>
    </citation>
    <scope>NUCLEOTIDE SEQUENCE [LARGE SCALE GENOMIC DNA]</scope>
    <source>
        <strain evidence="9 10">DSM 10053</strain>
    </source>
</reference>
<dbReference type="Gene3D" id="1.10.3720.10">
    <property type="entry name" value="MetI-like"/>
    <property type="match status" value="1"/>
</dbReference>
<keyword evidence="2 7" id="KW-0813">Transport</keyword>
<dbReference type="PANTHER" id="PTHR30151:SF0">
    <property type="entry name" value="ABC TRANSPORTER PERMEASE PROTEIN MJ0413-RELATED"/>
    <property type="match status" value="1"/>
</dbReference>
<keyword evidence="6 7" id="KW-0472">Membrane</keyword>
<evidence type="ECO:0000256" key="7">
    <source>
        <dbReference type="RuleBase" id="RU363032"/>
    </source>
</evidence>
<name>A0A4R1KXK3_9PAST</name>
<keyword evidence="4 7" id="KW-0812">Transmembrane</keyword>
<dbReference type="Proteomes" id="UP000295496">
    <property type="component" value="Unassembled WGS sequence"/>
</dbReference>
<comment type="caution">
    <text evidence="9">The sequence shown here is derived from an EMBL/GenBank/DDBJ whole genome shotgun (WGS) entry which is preliminary data.</text>
</comment>
<comment type="similarity">
    <text evidence="7">Belongs to the binding-protein-dependent transport system permease family.</text>
</comment>
<evidence type="ECO:0000313" key="10">
    <source>
        <dbReference type="Proteomes" id="UP000295496"/>
    </source>
</evidence>
<dbReference type="AlphaFoldDB" id="A0A4R1KXK3"/>
<feature type="transmembrane region" description="Helical" evidence="7">
    <location>
        <begin position="234"/>
        <end position="253"/>
    </location>
</feature>
<keyword evidence="5 7" id="KW-1133">Transmembrane helix</keyword>
<dbReference type="Pfam" id="PF00528">
    <property type="entry name" value="BPD_transp_1"/>
    <property type="match status" value="1"/>
</dbReference>
<proteinExistence type="inferred from homology"/>
<dbReference type="GO" id="GO:0005886">
    <property type="term" value="C:plasma membrane"/>
    <property type="evidence" value="ECO:0007669"/>
    <property type="project" value="UniProtKB-SubCell"/>
</dbReference>
<keyword evidence="10" id="KW-1185">Reference proteome</keyword>
<dbReference type="SUPFAM" id="SSF161098">
    <property type="entry name" value="MetI-like"/>
    <property type="match status" value="1"/>
</dbReference>
<sequence>MLSVDKVRKPQTPIFYVIDYLWGGFATLGVVAMLLAIWQWGSNSVGEFLLPSPLVVFQQAMDLLRNFGENQLDLSLWRALVGVSSALLLGMIAGFIAGTSKTLMAMLKPLMTMLLATPPIIWVVMALFWFGFGNASVLFTIIIIVTPLTFASSSVGITTVSQQMKEVFDAHHLGWAKKLRYLYIPHLTAYIIASISVAVASGMRIVVMAELLGASDGVGSRIADARVMLDTPTVMAYVLLVILLVALFEYLIIKPLEILFMPWKR</sequence>
<dbReference type="GO" id="GO:0055085">
    <property type="term" value="P:transmembrane transport"/>
    <property type="evidence" value="ECO:0007669"/>
    <property type="project" value="InterPro"/>
</dbReference>
<feature type="transmembrane region" description="Helical" evidence="7">
    <location>
        <begin position="138"/>
        <end position="160"/>
    </location>
</feature>
<evidence type="ECO:0000256" key="1">
    <source>
        <dbReference type="ARBA" id="ARBA00004651"/>
    </source>
</evidence>
<evidence type="ECO:0000256" key="5">
    <source>
        <dbReference type="ARBA" id="ARBA00022989"/>
    </source>
</evidence>
<feature type="transmembrane region" description="Helical" evidence="7">
    <location>
        <begin position="20"/>
        <end position="41"/>
    </location>
</feature>
<evidence type="ECO:0000313" key="9">
    <source>
        <dbReference type="EMBL" id="TCK70064.1"/>
    </source>
</evidence>
<dbReference type="PANTHER" id="PTHR30151">
    <property type="entry name" value="ALKANE SULFONATE ABC TRANSPORTER-RELATED, MEMBRANE SUBUNIT"/>
    <property type="match status" value="1"/>
</dbReference>
<comment type="subcellular location">
    <subcellularLocation>
        <location evidence="1 7">Cell membrane</location>
        <topology evidence="1 7">Multi-pass membrane protein</topology>
    </subcellularLocation>
</comment>
<evidence type="ECO:0000256" key="2">
    <source>
        <dbReference type="ARBA" id="ARBA00022448"/>
    </source>
</evidence>